<evidence type="ECO:0000313" key="1">
    <source>
        <dbReference type="EMBL" id="JAD91871.1"/>
    </source>
</evidence>
<reference evidence="1" key="1">
    <citation type="submission" date="2014-09" db="EMBL/GenBank/DDBJ databases">
        <authorList>
            <person name="Magalhaes I.L.F."/>
            <person name="Oliveira U."/>
            <person name="Santos F.R."/>
            <person name="Vidigal T.H.D.A."/>
            <person name="Brescovit A.D."/>
            <person name="Santos A.J."/>
        </authorList>
    </citation>
    <scope>NUCLEOTIDE SEQUENCE</scope>
    <source>
        <tissue evidence="1">Shoot tissue taken approximately 20 cm above the soil surface</tissue>
    </source>
</reference>
<sequence length="22" mass="2347">MISALLPLAVTTSTSLVSRRMV</sequence>
<name>A0A0A9DVN0_ARUDO</name>
<accession>A0A0A9DVN0</accession>
<dbReference type="AlphaFoldDB" id="A0A0A9DVN0"/>
<dbReference type="EMBL" id="GBRH01206024">
    <property type="protein sequence ID" value="JAD91871.1"/>
    <property type="molecule type" value="Transcribed_RNA"/>
</dbReference>
<proteinExistence type="predicted"/>
<protein>
    <submittedName>
        <fullName evidence="1">PtrAATP1</fullName>
    </submittedName>
</protein>
<organism evidence="1">
    <name type="scientific">Arundo donax</name>
    <name type="common">Giant reed</name>
    <name type="synonym">Donax arundinaceus</name>
    <dbReference type="NCBI Taxonomy" id="35708"/>
    <lineage>
        <taxon>Eukaryota</taxon>
        <taxon>Viridiplantae</taxon>
        <taxon>Streptophyta</taxon>
        <taxon>Embryophyta</taxon>
        <taxon>Tracheophyta</taxon>
        <taxon>Spermatophyta</taxon>
        <taxon>Magnoliopsida</taxon>
        <taxon>Liliopsida</taxon>
        <taxon>Poales</taxon>
        <taxon>Poaceae</taxon>
        <taxon>PACMAD clade</taxon>
        <taxon>Arundinoideae</taxon>
        <taxon>Arundineae</taxon>
        <taxon>Arundo</taxon>
    </lineage>
</organism>
<reference evidence="1" key="2">
    <citation type="journal article" date="2015" name="Data Brief">
        <title>Shoot transcriptome of the giant reed, Arundo donax.</title>
        <authorList>
            <person name="Barrero R.A."/>
            <person name="Guerrero F.D."/>
            <person name="Moolhuijzen P."/>
            <person name="Goolsby J.A."/>
            <person name="Tidwell J."/>
            <person name="Bellgard S.E."/>
            <person name="Bellgard M.I."/>
        </authorList>
    </citation>
    <scope>NUCLEOTIDE SEQUENCE</scope>
    <source>
        <tissue evidence="1">Shoot tissue taken approximately 20 cm above the soil surface</tissue>
    </source>
</reference>